<dbReference type="STRING" id="1280847.SAMN04488036_101583"/>
<sequence>MKTRKLYLGPLTDNRRWDMVAIRPDDVFVVTPPKSGTTWMQTIVALLLSGDPEVETDLAMKMPWVDFRMREMSDVAERIEAMQHRRSLKSHTPMDGLPLDDNAQYICVFRHPLDVHFSFRQHVRNIPLAWFDAWYPEDDPDRIAIRRFLDGGAEGFDADNTPLAHILRHYKAAVALADRPNVSLFHYADMVRDLPSTVARLSTLLGTSYSESVIEQLVSAATFANMKNKADRYVPAGGKGFFKSDTDFFHSGTRGKWHGQLTDAELATYDAIMCAELPSDQREWLEHGSGDMSD</sequence>
<evidence type="ECO:0000256" key="1">
    <source>
        <dbReference type="ARBA" id="ARBA00005771"/>
    </source>
</evidence>
<dbReference type="PANTHER" id="PTHR11783">
    <property type="entry name" value="SULFOTRANSFERASE SULT"/>
    <property type="match status" value="1"/>
</dbReference>
<dbReference type="OrthoDB" id="3399180at2"/>
<reference evidence="5" key="1">
    <citation type="submission" date="2016-10" db="EMBL/GenBank/DDBJ databases">
        <authorList>
            <person name="Varghese N."/>
            <person name="Submissions S."/>
        </authorList>
    </citation>
    <scope>NUCLEOTIDE SEQUENCE [LARGE SCALE GENOMIC DNA]</scope>
    <source>
        <strain evidence="5">DSM 28453</strain>
    </source>
</reference>
<evidence type="ECO:0000256" key="2">
    <source>
        <dbReference type="ARBA" id="ARBA00022679"/>
    </source>
</evidence>
<dbReference type="Pfam" id="PF00685">
    <property type="entry name" value="Sulfotransfer_1"/>
    <property type="match status" value="1"/>
</dbReference>
<dbReference type="AlphaFoldDB" id="A0A1I4ATJ2"/>
<dbReference type="InterPro" id="IPR027417">
    <property type="entry name" value="P-loop_NTPase"/>
</dbReference>
<evidence type="ECO:0000313" key="4">
    <source>
        <dbReference type="EMBL" id="SFK59603.1"/>
    </source>
</evidence>
<protein>
    <submittedName>
        <fullName evidence="4">Aryl sulfotransferase</fullName>
    </submittedName>
</protein>
<dbReference type="RefSeq" id="WP_093320012.1">
    <property type="nucleotide sequence ID" value="NZ_FOSZ01000001.1"/>
</dbReference>
<organism evidence="4 5">
    <name type="scientific">Shimia haliotis</name>
    <dbReference type="NCBI Taxonomy" id="1280847"/>
    <lineage>
        <taxon>Bacteria</taxon>
        <taxon>Pseudomonadati</taxon>
        <taxon>Pseudomonadota</taxon>
        <taxon>Alphaproteobacteria</taxon>
        <taxon>Rhodobacterales</taxon>
        <taxon>Roseobacteraceae</taxon>
    </lineage>
</organism>
<dbReference type="EMBL" id="FOSZ01000001">
    <property type="protein sequence ID" value="SFK59603.1"/>
    <property type="molecule type" value="Genomic_DNA"/>
</dbReference>
<evidence type="ECO:0000313" key="5">
    <source>
        <dbReference type="Proteomes" id="UP000198851"/>
    </source>
</evidence>
<dbReference type="SUPFAM" id="SSF52540">
    <property type="entry name" value="P-loop containing nucleoside triphosphate hydrolases"/>
    <property type="match status" value="1"/>
</dbReference>
<dbReference type="GO" id="GO:0008146">
    <property type="term" value="F:sulfotransferase activity"/>
    <property type="evidence" value="ECO:0007669"/>
    <property type="project" value="InterPro"/>
</dbReference>
<gene>
    <name evidence="4" type="ORF">SAMN04488036_101583</name>
</gene>
<dbReference type="InterPro" id="IPR000863">
    <property type="entry name" value="Sulfotransferase_dom"/>
</dbReference>
<comment type="similarity">
    <text evidence="1">Belongs to the sulfotransferase 1 family.</text>
</comment>
<proteinExistence type="inferred from homology"/>
<keyword evidence="2 4" id="KW-0808">Transferase</keyword>
<evidence type="ECO:0000259" key="3">
    <source>
        <dbReference type="Pfam" id="PF00685"/>
    </source>
</evidence>
<name>A0A1I4ATJ2_9RHOB</name>
<feature type="domain" description="Sulfotransferase" evidence="3">
    <location>
        <begin position="24"/>
        <end position="273"/>
    </location>
</feature>
<dbReference type="Proteomes" id="UP000198851">
    <property type="component" value="Unassembled WGS sequence"/>
</dbReference>
<accession>A0A1I4ATJ2</accession>
<keyword evidence="5" id="KW-1185">Reference proteome</keyword>
<dbReference type="Gene3D" id="3.40.50.300">
    <property type="entry name" value="P-loop containing nucleotide triphosphate hydrolases"/>
    <property type="match status" value="1"/>
</dbReference>